<dbReference type="PANTHER" id="PTHR22642">
    <property type="entry name" value="IMIDAZOLONEPROPIONASE"/>
    <property type="match status" value="1"/>
</dbReference>
<dbReference type="AlphaFoldDB" id="A0A0F9AC10"/>
<dbReference type="GO" id="GO:0016810">
    <property type="term" value="F:hydrolase activity, acting on carbon-nitrogen (but not peptide) bonds"/>
    <property type="evidence" value="ECO:0007669"/>
    <property type="project" value="InterPro"/>
</dbReference>
<comment type="caution">
    <text evidence="2">The sequence shown here is derived from an EMBL/GenBank/DDBJ whole genome shotgun (WGS) entry which is preliminary data.</text>
</comment>
<accession>A0A0F9AC10</accession>
<gene>
    <name evidence="2" type="ORF">LCGC14_2589380</name>
</gene>
<dbReference type="Pfam" id="PF07969">
    <property type="entry name" value="Amidohydro_3"/>
    <property type="match status" value="1"/>
</dbReference>
<sequence>ATCQRAVEQVLTAYENALHACPADDHRFRIEHCYGLPTADQFRRMGERKIVWSTQPAFMHFRMEMYYRRFGDRWPGVHPHRLGLDHGVTVAGGSDSFVTPLYPLLGIHCGVNHPIEDQRVGVAEALRWFTCNAAFAAFADADTGSIAPGKLADLTVLAADILTADAATIKDIPVVMTIIGGEIRHSAGPTGESS</sequence>
<protein>
    <recommendedName>
        <fullName evidence="1">Amidohydrolase 3 domain-containing protein</fullName>
    </recommendedName>
</protein>
<feature type="domain" description="Amidohydrolase 3" evidence="1">
    <location>
        <begin position="5"/>
        <end position="183"/>
    </location>
</feature>
<evidence type="ECO:0000313" key="2">
    <source>
        <dbReference type="EMBL" id="KKL07104.1"/>
    </source>
</evidence>
<dbReference type="InterPro" id="IPR013108">
    <property type="entry name" value="Amidohydro_3"/>
</dbReference>
<reference evidence="2" key="1">
    <citation type="journal article" date="2015" name="Nature">
        <title>Complex archaea that bridge the gap between prokaryotes and eukaryotes.</title>
        <authorList>
            <person name="Spang A."/>
            <person name="Saw J.H."/>
            <person name="Jorgensen S.L."/>
            <person name="Zaremba-Niedzwiedzka K."/>
            <person name="Martijn J."/>
            <person name="Lind A.E."/>
            <person name="van Eijk R."/>
            <person name="Schleper C."/>
            <person name="Guy L."/>
            <person name="Ettema T.J."/>
        </authorList>
    </citation>
    <scope>NUCLEOTIDE SEQUENCE</scope>
</reference>
<name>A0A0F9AC10_9ZZZZ</name>
<proteinExistence type="predicted"/>
<evidence type="ECO:0000259" key="1">
    <source>
        <dbReference type="Pfam" id="PF07969"/>
    </source>
</evidence>
<dbReference type="SUPFAM" id="SSF51338">
    <property type="entry name" value="Composite domain of metallo-dependent hydrolases"/>
    <property type="match status" value="1"/>
</dbReference>
<dbReference type="InterPro" id="IPR032466">
    <property type="entry name" value="Metal_Hydrolase"/>
</dbReference>
<dbReference type="Gene3D" id="3.20.20.140">
    <property type="entry name" value="Metal-dependent hydrolases"/>
    <property type="match status" value="1"/>
</dbReference>
<dbReference type="PANTHER" id="PTHR22642:SF22">
    <property type="entry name" value="EXOENZYMES REGULATORY PROTEIN AEPA"/>
    <property type="match status" value="1"/>
</dbReference>
<dbReference type="EMBL" id="LAZR01043429">
    <property type="protein sequence ID" value="KKL07104.1"/>
    <property type="molecule type" value="Genomic_DNA"/>
</dbReference>
<dbReference type="InterPro" id="IPR011059">
    <property type="entry name" value="Metal-dep_hydrolase_composite"/>
</dbReference>
<dbReference type="SUPFAM" id="SSF51556">
    <property type="entry name" value="Metallo-dependent hydrolases"/>
    <property type="match status" value="1"/>
</dbReference>
<feature type="non-terminal residue" evidence="2">
    <location>
        <position position="1"/>
    </location>
</feature>
<organism evidence="2">
    <name type="scientific">marine sediment metagenome</name>
    <dbReference type="NCBI Taxonomy" id="412755"/>
    <lineage>
        <taxon>unclassified sequences</taxon>
        <taxon>metagenomes</taxon>
        <taxon>ecological metagenomes</taxon>
    </lineage>
</organism>